<keyword evidence="1" id="KW-1133">Transmembrane helix</keyword>
<dbReference type="PhylomeDB" id="A0A060TIT0"/>
<reference evidence="3" key="1">
    <citation type="submission" date="2014-02" db="EMBL/GenBank/DDBJ databases">
        <authorList>
            <person name="Genoscope - CEA"/>
        </authorList>
    </citation>
    <scope>NUCLEOTIDE SEQUENCE</scope>
    <source>
        <strain evidence="3">LS3</strain>
    </source>
</reference>
<dbReference type="AlphaFoldDB" id="A0A060TIT0"/>
<dbReference type="GO" id="GO:0004467">
    <property type="term" value="F:long-chain fatty acid-CoA ligase activity"/>
    <property type="evidence" value="ECO:0007669"/>
    <property type="project" value="TreeGrafter"/>
</dbReference>
<dbReference type="InterPro" id="IPR000873">
    <property type="entry name" value="AMP-dep_synth/lig_dom"/>
</dbReference>
<evidence type="ECO:0000313" key="3">
    <source>
        <dbReference type="EMBL" id="CDP39071.1"/>
    </source>
</evidence>
<dbReference type="PANTHER" id="PTHR43272:SF11">
    <property type="entry name" value="AMP-DEPENDENT SYNTHETASE_LIGASE DOMAIN-CONTAINING PROTEIN"/>
    <property type="match status" value="1"/>
</dbReference>
<name>A0A060TIT0_BLAAD</name>
<accession>A0A060TIT0</accession>
<protein>
    <submittedName>
        <fullName evidence="3">ARAD1D49104p</fullName>
    </submittedName>
</protein>
<dbReference type="Pfam" id="PF00501">
    <property type="entry name" value="AMP-binding"/>
    <property type="match status" value="1"/>
</dbReference>
<dbReference type="PANTHER" id="PTHR43272">
    <property type="entry name" value="LONG-CHAIN-FATTY-ACID--COA LIGASE"/>
    <property type="match status" value="1"/>
</dbReference>
<sequence>MEREEWVFYALITALLALAAYIYLFDSGPDVDPFVLTVQSSVSQMRLPHETAVYRSRVVPHGARGLLTGLAIGGGSGGRMGPTRDGTIEDLWALALKAKISTFSFGQLESISPQQLSSAVESLGGLISRNSANTVVVALPNSAESLICLFAGALHGVQVVFAPMNDELDKYVRFCKATVVVTTGELAELLIQNTNVGTIVFTGKRQLQGPHLVPWDHAISNPKQAGDALKKAIDPPMAMVYSSGEKIVLTTVSNQNIVSAVASQLKALPIKEQWNNKDTVVSCTTELSNHTIVHNVAALAVGAHLVLPESTSSVNLFLLVSTIKPTILVTDDETSLSLAARSERLKALHLVQLQIALNTLRLGKLPTHSYIIRDFASVRLVHSGALQDEPALSDKDANLIRALTGARLIHSLYVPLCLSPIAQTNIYDYRAGEPGVINFGAPMACLELKLKDHGLYQASERKGQIWIQGPAVTEEPQWVNTGLIALFGPDGALKIHS</sequence>
<feature type="domain" description="AMP-dependent synthetase/ligase" evidence="2">
    <location>
        <begin position="109"/>
        <end position="473"/>
    </location>
</feature>
<reference evidence="3" key="2">
    <citation type="submission" date="2014-06" db="EMBL/GenBank/DDBJ databases">
        <title>The complete genome of Blastobotrys (Arxula) adeninivorans LS3 - a yeast of biotechnological interest.</title>
        <authorList>
            <person name="Kunze G."/>
            <person name="Gaillardin C."/>
            <person name="Czernicka M."/>
            <person name="Durrens P."/>
            <person name="Martin T."/>
            <person name="Boer E."/>
            <person name="Gabaldon T."/>
            <person name="Cruz J."/>
            <person name="Talla E."/>
            <person name="Marck C."/>
            <person name="Goffeau A."/>
            <person name="Barbe V."/>
            <person name="Baret P."/>
            <person name="Baronian K."/>
            <person name="Beier S."/>
            <person name="Bleykasten C."/>
            <person name="Bode R."/>
            <person name="Casaregola S."/>
            <person name="Despons L."/>
            <person name="Fairhead C."/>
            <person name="Giersberg M."/>
            <person name="Gierski P."/>
            <person name="Hahnel U."/>
            <person name="Hartmann A."/>
            <person name="Jankowska D."/>
            <person name="Jubin C."/>
            <person name="Jung P."/>
            <person name="Lafontaine I."/>
            <person name="Leh-Louis V."/>
            <person name="Lemaire M."/>
            <person name="Marcet-Houben M."/>
            <person name="Mascher M."/>
            <person name="Morel G."/>
            <person name="Richard G.-F."/>
            <person name="Riechen J."/>
            <person name="Sacerdot C."/>
            <person name="Sarkar A."/>
            <person name="Savel G."/>
            <person name="Schacherer J."/>
            <person name="Sherman D."/>
            <person name="Straub M.-L."/>
            <person name="Stein N."/>
            <person name="Thierry A."/>
            <person name="Trautwein-Schult A."/>
            <person name="Westhof E."/>
            <person name="Worch S."/>
            <person name="Dujon B."/>
            <person name="Souciet J.-L."/>
            <person name="Wincker P."/>
            <person name="Scholz U."/>
            <person name="Neuveglise N."/>
        </authorList>
    </citation>
    <scope>NUCLEOTIDE SEQUENCE</scope>
    <source>
        <strain evidence="3">LS3</strain>
    </source>
</reference>
<dbReference type="SUPFAM" id="SSF56801">
    <property type="entry name" value="Acetyl-CoA synthetase-like"/>
    <property type="match status" value="1"/>
</dbReference>
<dbReference type="Gene3D" id="3.40.50.12780">
    <property type="entry name" value="N-terminal domain of ligase-like"/>
    <property type="match status" value="1"/>
</dbReference>
<dbReference type="EMBL" id="HG937694">
    <property type="protein sequence ID" value="CDP39071.1"/>
    <property type="molecule type" value="Genomic_DNA"/>
</dbReference>
<dbReference type="GO" id="GO:0005783">
    <property type="term" value="C:endoplasmic reticulum"/>
    <property type="evidence" value="ECO:0007669"/>
    <property type="project" value="TreeGrafter"/>
</dbReference>
<dbReference type="InterPro" id="IPR042099">
    <property type="entry name" value="ANL_N_sf"/>
</dbReference>
<evidence type="ECO:0000256" key="1">
    <source>
        <dbReference type="SAM" id="Phobius"/>
    </source>
</evidence>
<evidence type="ECO:0000259" key="2">
    <source>
        <dbReference type="Pfam" id="PF00501"/>
    </source>
</evidence>
<keyword evidence="1" id="KW-0472">Membrane</keyword>
<keyword evidence="1" id="KW-0812">Transmembrane</keyword>
<feature type="transmembrane region" description="Helical" evidence="1">
    <location>
        <begin position="6"/>
        <end position="24"/>
    </location>
</feature>
<organism evidence="3">
    <name type="scientific">Blastobotrys adeninivorans</name>
    <name type="common">Yeast</name>
    <name type="synonym">Arxula adeninivorans</name>
    <dbReference type="NCBI Taxonomy" id="409370"/>
    <lineage>
        <taxon>Eukaryota</taxon>
        <taxon>Fungi</taxon>
        <taxon>Dikarya</taxon>
        <taxon>Ascomycota</taxon>
        <taxon>Saccharomycotina</taxon>
        <taxon>Dipodascomycetes</taxon>
        <taxon>Dipodascales</taxon>
        <taxon>Trichomonascaceae</taxon>
        <taxon>Blastobotrys</taxon>
    </lineage>
</organism>
<gene>
    <name evidence="3" type="ORF">GNLVRS02_ARAD1D49104g</name>
</gene>
<dbReference type="GO" id="GO:0016020">
    <property type="term" value="C:membrane"/>
    <property type="evidence" value="ECO:0007669"/>
    <property type="project" value="TreeGrafter"/>
</dbReference>
<proteinExistence type="predicted"/>